<dbReference type="GO" id="GO:1990130">
    <property type="term" value="C:GATOR1 complex"/>
    <property type="evidence" value="ECO:0007669"/>
    <property type="project" value="TreeGrafter"/>
</dbReference>
<dbReference type="PANTHER" id="PTHR12991:SF10">
    <property type="entry name" value="GATOR COMPLEX PROTEIN NPRL2"/>
    <property type="match status" value="1"/>
</dbReference>
<dbReference type="InterPro" id="IPR009348">
    <property type="entry name" value="NPR2-like"/>
</dbReference>
<evidence type="ECO:0000313" key="3">
    <source>
        <dbReference type="Proteomes" id="UP000789390"/>
    </source>
</evidence>
<dbReference type="OrthoDB" id="338854at2759"/>
<evidence type="ECO:0000256" key="1">
    <source>
        <dbReference type="ARBA" id="ARBA00008433"/>
    </source>
</evidence>
<evidence type="ECO:0008006" key="4">
    <source>
        <dbReference type="Google" id="ProtNLM"/>
    </source>
</evidence>
<name>A0A8J2RQT9_9CRUS</name>
<dbReference type="EMBL" id="CAKKLH010000239">
    <property type="protein sequence ID" value="CAH0106916.1"/>
    <property type="molecule type" value="Genomic_DNA"/>
</dbReference>
<reference evidence="2" key="1">
    <citation type="submission" date="2021-11" db="EMBL/GenBank/DDBJ databases">
        <authorList>
            <person name="Schell T."/>
        </authorList>
    </citation>
    <scope>NUCLEOTIDE SEQUENCE</scope>
    <source>
        <strain evidence="2">M5</strain>
    </source>
</reference>
<dbReference type="GO" id="GO:0005774">
    <property type="term" value="C:vacuolar membrane"/>
    <property type="evidence" value="ECO:0007669"/>
    <property type="project" value="TreeGrafter"/>
</dbReference>
<gene>
    <name evidence="2" type="ORF">DGAL_LOCUS10083</name>
</gene>
<dbReference type="GO" id="GO:0010508">
    <property type="term" value="P:positive regulation of autophagy"/>
    <property type="evidence" value="ECO:0007669"/>
    <property type="project" value="TreeGrafter"/>
</dbReference>
<proteinExistence type="inferred from homology"/>
<dbReference type="GO" id="GO:0034198">
    <property type="term" value="P:cellular response to amino acid starvation"/>
    <property type="evidence" value="ECO:0007669"/>
    <property type="project" value="TreeGrafter"/>
</dbReference>
<dbReference type="GO" id="GO:1904262">
    <property type="term" value="P:negative regulation of TORC1 signaling"/>
    <property type="evidence" value="ECO:0007669"/>
    <property type="project" value="TreeGrafter"/>
</dbReference>
<dbReference type="GO" id="GO:0005096">
    <property type="term" value="F:GTPase activator activity"/>
    <property type="evidence" value="ECO:0007669"/>
    <property type="project" value="TreeGrafter"/>
</dbReference>
<accession>A0A8J2RQT9</accession>
<dbReference type="AlphaFoldDB" id="A0A8J2RQT9"/>
<dbReference type="Proteomes" id="UP000789390">
    <property type="component" value="Unassembled WGS sequence"/>
</dbReference>
<protein>
    <recommendedName>
        <fullName evidence="4">Nitrogen permease regulator 2-like protein</fullName>
    </recommendedName>
</protein>
<dbReference type="PANTHER" id="PTHR12991">
    <property type="entry name" value="NITROGEN PERMEASE REGULATOR 2/TUMOR SUPPRESSOR CANDIDATE 4"/>
    <property type="match status" value="1"/>
</dbReference>
<keyword evidence="3" id="KW-1185">Reference proteome</keyword>
<evidence type="ECO:0000313" key="2">
    <source>
        <dbReference type="EMBL" id="CAH0106916.1"/>
    </source>
</evidence>
<sequence>MIKAIFFSEFHPTLGPKISYQVPEDYVSKEIFDAVSVYIIPKEQLDSCIITVNVLGHKITGYPVRISDEKYPRNFLIFNLCFVCDSDARTVQYELVVRKLAEHLVTLEVEQNFLSTESNRAKLPKILGQILSDINRCGLCTVTVGTSTLHLKVIQVAAEPPPVFDHHVPVFTSEFSPLKQDYWDLTTKQVLPYIDGRSHVARVAIEADVDIGLVKSCIQNLLYYGVVQLIPIFQYSNMYAATPKLRELPMNSDLNKECITFVAKSERHPPSFRDVFQMYCGMTYGTTIRDLCLRFNPHALRIDEHRLVQFGVLQGIIRRICKYPVYKPETQRGSHKKQMTSLHRLCTGVASYDEICCRTGLSYHELDEKIEADADICVLWK</sequence>
<organism evidence="2 3">
    <name type="scientific">Daphnia galeata</name>
    <dbReference type="NCBI Taxonomy" id="27404"/>
    <lineage>
        <taxon>Eukaryota</taxon>
        <taxon>Metazoa</taxon>
        <taxon>Ecdysozoa</taxon>
        <taxon>Arthropoda</taxon>
        <taxon>Crustacea</taxon>
        <taxon>Branchiopoda</taxon>
        <taxon>Diplostraca</taxon>
        <taxon>Cladocera</taxon>
        <taxon>Anomopoda</taxon>
        <taxon>Daphniidae</taxon>
        <taxon>Daphnia</taxon>
    </lineage>
</organism>
<comment type="similarity">
    <text evidence="1">Belongs to the NPR2 family.</text>
</comment>
<dbReference type="Pfam" id="PF06218">
    <property type="entry name" value="NPR2"/>
    <property type="match status" value="2"/>
</dbReference>
<comment type="caution">
    <text evidence="2">The sequence shown here is derived from an EMBL/GenBank/DDBJ whole genome shotgun (WGS) entry which is preliminary data.</text>
</comment>